<dbReference type="VEuPathDB" id="CryptoDB:Cvel_26028"/>
<gene>
    <name evidence="11" type="ORF">Cvel_26028</name>
</gene>
<dbReference type="GO" id="GO:0005737">
    <property type="term" value="C:cytoplasm"/>
    <property type="evidence" value="ECO:0007669"/>
    <property type="project" value="TreeGrafter"/>
</dbReference>
<dbReference type="PANTHER" id="PTHR11557:SF0">
    <property type="entry name" value="PORPHOBILINOGEN DEAMINASE"/>
    <property type="match status" value="1"/>
</dbReference>
<organism evidence="11">
    <name type="scientific">Chromera velia CCMP2878</name>
    <dbReference type="NCBI Taxonomy" id="1169474"/>
    <lineage>
        <taxon>Eukaryota</taxon>
        <taxon>Sar</taxon>
        <taxon>Alveolata</taxon>
        <taxon>Colpodellida</taxon>
        <taxon>Chromeraceae</taxon>
        <taxon>Chromera</taxon>
    </lineage>
</organism>
<name>A0A0G4HC98_9ALVE</name>
<dbReference type="PIRSF" id="PIRSF001438">
    <property type="entry name" value="4pyrrol_synth_OHMeBilane_synth"/>
    <property type="match status" value="1"/>
</dbReference>
<sequence length="375" mass="40468">MVCSGLFVGGLLVSAVSAFTVVDPSQSSLLSRGRRTASRSSLQMALDKPILTIGTRGSMLALAQAHETKRRLGEKFPELAEEGAIELKVISTTGDERLEIALSEIGGKGLFTKELDVALLTKQVDICVHSMKDVPTWLVDGTILPVNLPREDTRDVFISKVAKRIEDLPEGAVVGTASLRRAAQVLYKNPKVKVVNFRGNVQTRLRKLDEKQVDATMLALAGLNRLGMTDVATSVLDHDEILPAVSQGAIGIQCRADDERVQKYIAPLGCAKTKAAVDCERAFLGGLDGNCRTPIAGHAFITEDGRLKFKGMVSSMDGSEFFYVEKEGAVEDGPKMGKEAADEITAQCGEEFLEKLRAATPHNTLPSPHMYEATA</sequence>
<keyword evidence="5" id="KW-0808">Transferase</keyword>
<proteinExistence type="inferred from homology"/>
<comment type="similarity">
    <text evidence="3">Belongs to the HMBS family.</text>
</comment>
<evidence type="ECO:0000313" key="11">
    <source>
        <dbReference type="EMBL" id="CEM41457.1"/>
    </source>
</evidence>
<feature type="signal peptide" evidence="8">
    <location>
        <begin position="1"/>
        <end position="18"/>
    </location>
</feature>
<comment type="pathway">
    <text evidence="2">Porphyrin-containing compound metabolism; protoporphyrin-IX biosynthesis; coproporphyrinogen-III from 5-aminolevulinate: step 2/4.</text>
</comment>
<evidence type="ECO:0000259" key="10">
    <source>
        <dbReference type="Pfam" id="PF03900"/>
    </source>
</evidence>
<dbReference type="InterPro" id="IPR000860">
    <property type="entry name" value="HemC"/>
</dbReference>
<dbReference type="EC" id="2.5.1.61" evidence="4"/>
<dbReference type="PROSITE" id="PS00533">
    <property type="entry name" value="PORPHOBILINOGEN_DEAM"/>
    <property type="match status" value="1"/>
</dbReference>
<dbReference type="HAMAP" id="MF_00260">
    <property type="entry name" value="Porphobil_deam"/>
    <property type="match status" value="1"/>
</dbReference>
<evidence type="ECO:0000256" key="8">
    <source>
        <dbReference type="SAM" id="SignalP"/>
    </source>
</evidence>
<dbReference type="GO" id="GO:0006782">
    <property type="term" value="P:protoporphyrinogen IX biosynthetic process"/>
    <property type="evidence" value="ECO:0007669"/>
    <property type="project" value="UniProtKB-UniPathway"/>
</dbReference>
<evidence type="ECO:0000256" key="1">
    <source>
        <dbReference type="ARBA" id="ARBA00001916"/>
    </source>
</evidence>
<dbReference type="InterPro" id="IPR022419">
    <property type="entry name" value="Porphobilin_deaminase_cofac_BS"/>
</dbReference>
<dbReference type="SUPFAM" id="SSF54782">
    <property type="entry name" value="Porphobilinogen deaminase (hydroxymethylbilane synthase), C-terminal domain"/>
    <property type="match status" value="1"/>
</dbReference>
<keyword evidence="8" id="KW-0732">Signal</keyword>
<dbReference type="Gene3D" id="3.40.190.10">
    <property type="entry name" value="Periplasmic binding protein-like II"/>
    <property type="match status" value="2"/>
</dbReference>
<dbReference type="FunFam" id="3.40.190.10:FF:000101">
    <property type="entry name" value="Porphobilinogen deaminase, chloroplastic"/>
    <property type="match status" value="1"/>
</dbReference>
<accession>A0A0G4HC98</accession>
<dbReference type="Pfam" id="PF01379">
    <property type="entry name" value="Porphobil_deam"/>
    <property type="match status" value="1"/>
</dbReference>
<dbReference type="PhylomeDB" id="A0A0G4HC98"/>
<dbReference type="SUPFAM" id="SSF53850">
    <property type="entry name" value="Periplasmic binding protein-like II"/>
    <property type="match status" value="1"/>
</dbReference>
<dbReference type="PANTHER" id="PTHR11557">
    <property type="entry name" value="PORPHOBILINOGEN DEAMINASE"/>
    <property type="match status" value="1"/>
</dbReference>
<dbReference type="InterPro" id="IPR036803">
    <property type="entry name" value="Porphobilinogen_deaminase_C_sf"/>
</dbReference>
<evidence type="ECO:0000256" key="3">
    <source>
        <dbReference type="ARBA" id="ARBA00005638"/>
    </source>
</evidence>
<feature type="chain" id="PRO_5002565386" description="hydroxymethylbilane synthase" evidence="8">
    <location>
        <begin position="19"/>
        <end position="375"/>
    </location>
</feature>
<dbReference type="InterPro" id="IPR022418">
    <property type="entry name" value="Porphobilinogen_deaminase_C"/>
</dbReference>
<feature type="domain" description="Porphobilinogen deaminase C-terminal" evidence="10">
    <location>
        <begin position="276"/>
        <end position="345"/>
    </location>
</feature>
<evidence type="ECO:0000259" key="9">
    <source>
        <dbReference type="Pfam" id="PF01379"/>
    </source>
</evidence>
<evidence type="ECO:0000256" key="6">
    <source>
        <dbReference type="ARBA" id="ARBA00023244"/>
    </source>
</evidence>
<evidence type="ECO:0000256" key="2">
    <source>
        <dbReference type="ARBA" id="ARBA00004735"/>
    </source>
</evidence>
<dbReference type="PRINTS" id="PR00151">
    <property type="entry name" value="PORPHBDMNASE"/>
</dbReference>
<evidence type="ECO:0000256" key="4">
    <source>
        <dbReference type="ARBA" id="ARBA00012655"/>
    </source>
</evidence>
<comment type="cofactor">
    <cofactor evidence="1">
        <name>dipyrromethane</name>
        <dbReference type="ChEBI" id="CHEBI:60342"/>
    </cofactor>
</comment>
<feature type="domain" description="Porphobilinogen deaminase N-terminal" evidence="9">
    <location>
        <begin position="51"/>
        <end position="262"/>
    </location>
</feature>
<keyword evidence="6" id="KW-0627">Porphyrin biosynthesis</keyword>
<dbReference type="AlphaFoldDB" id="A0A0G4HC98"/>
<reference evidence="11" key="1">
    <citation type="submission" date="2014-11" db="EMBL/GenBank/DDBJ databases">
        <authorList>
            <person name="Otto D Thomas"/>
            <person name="Naeem Raeece"/>
        </authorList>
    </citation>
    <scope>NUCLEOTIDE SEQUENCE</scope>
</reference>
<dbReference type="Gene3D" id="3.30.160.40">
    <property type="entry name" value="Porphobilinogen deaminase, C-terminal domain"/>
    <property type="match status" value="1"/>
</dbReference>
<dbReference type="NCBIfam" id="TIGR00212">
    <property type="entry name" value="hemC"/>
    <property type="match status" value="1"/>
</dbReference>
<evidence type="ECO:0000256" key="5">
    <source>
        <dbReference type="ARBA" id="ARBA00022679"/>
    </source>
</evidence>
<dbReference type="InterPro" id="IPR022417">
    <property type="entry name" value="Porphobilin_deaminase_N"/>
</dbReference>
<dbReference type="GO" id="GO:0004418">
    <property type="term" value="F:hydroxymethylbilane synthase activity"/>
    <property type="evidence" value="ECO:0007669"/>
    <property type="project" value="UniProtKB-EC"/>
</dbReference>
<protein>
    <recommendedName>
        <fullName evidence="4">hydroxymethylbilane synthase</fullName>
        <ecNumber evidence="4">2.5.1.61</ecNumber>
    </recommendedName>
    <alternativeName>
        <fullName evidence="7">Hydroxymethylbilane synthase</fullName>
    </alternativeName>
</protein>
<dbReference type="Pfam" id="PF03900">
    <property type="entry name" value="Porphobil_deamC"/>
    <property type="match status" value="1"/>
</dbReference>
<dbReference type="UniPathway" id="UPA00251">
    <property type="reaction ID" value="UER00319"/>
</dbReference>
<evidence type="ECO:0000256" key="7">
    <source>
        <dbReference type="ARBA" id="ARBA00033064"/>
    </source>
</evidence>
<dbReference type="EMBL" id="CDMZ01002238">
    <property type="protein sequence ID" value="CEM41457.1"/>
    <property type="molecule type" value="Genomic_DNA"/>
</dbReference>